<dbReference type="GO" id="GO:0050660">
    <property type="term" value="F:flavin adenine dinucleotide binding"/>
    <property type="evidence" value="ECO:0007669"/>
    <property type="project" value="InterPro"/>
</dbReference>
<evidence type="ECO:0000313" key="1">
    <source>
        <dbReference type="EMBL" id="GAH10497.1"/>
    </source>
</evidence>
<dbReference type="InterPro" id="IPR036318">
    <property type="entry name" value="FAD-bd_PCMH-like_sf"/>
</dbReference>
<accession>X1CRV1</accession>
<dbReference type="AlphaFoldDB" id="X1CRV1"/>
<comment type="caution">
    <text evidence="1">The sequence shown here is derived from an EMBL/GenBank/DDBJ whole genome shotgun (WGS) entry which is preliminary data.</text>
</comment>
<gene>
    <name evidence="1" type="ORF">S01H4_62978</name>
</gene>
<proteinExistence type="predicted"/>
<name>X1CRV1_9ZZZZ</name>
<feature type="non-terminal residue" evidence="1">
    <location>
        <position position="66"/>
    </location>
</feature>
<reference evidence="1" key="1">
    <citation type="journal article" date="2014" name="Front. Microbiol.">
        <title>High frequency of phylogenetically diverse reductive dehalogenase-homologous genes in deep subseafloor sedimentary metagenomes.</title>
        <authorList>
            <person name="Kawai M."/>
            <person name="Futagami T."/>
            <person name="Toyoda A."/>
            <person name="Takaki Y."/>
            <person name="Nishi S."/>
            <person name="Hori S."/>
            <person name="Arai W."/>
            <person name="Tsubouchi T."/>
            <person name="Morono Y."/>
            <person name="Uchiyama I."/>
            <person name="Ito T."/>
            <person name="Fujiyama A."/>
            <person name="Inagaki F."/>
            <person name="Takami H."/>
        </authorList>
    </citation>
    <scope>NUCLEOTIDE SEQUENCE</scope>
    <source>
        <strain evidence="1">Expedition CK06-06</strain>
    </source>
</reference>
<dbReference type="SUPFAM" id="SSF56176">
    <property type="entry name" value="FAD-binding/transporter-associated domain-like"/>
    <property type="match status" value="1"/>
</dbReference>
<dbReference type="InterPro" id="IPR016167">
    <property type="entry name" value="FAD-bd_PCMH_sub1"/>
</dbReference>
<sequence length="66" mass="7650">MSEVYQKLKKIVSERYISDDIYMRHAYSRNVDPVLQGIPEYVVRPKDAKEISEILKVANGENIPVI</sequence>
<dbReference type="EMBL" id="BART01037733">
    <property type="protein sequence ID" value="GAH10497.1"/>
    <property type="molecule type" value="Genomic_DNA"/>
</dbReference>
<dbReference type="Gene3D" id="3.30.43.10">
    <property type="entry name" value="Uridine Diphospho-n-acetylenolpyruvylglucosamine Reductase, domain 2"/>
    <property type="match status" value="1"/>
</dbReference>
<organism evidence="1">
    <name type="scientific">marine sediment metagenome</name>
    <dbReference type="NCBI Taxonomy" id="412755"/>
    <lineage>
        <taxon>unclassified sequences</taxon>
        <taxon>metagenomes</taxon>
        <taxon>ecological metagenomes</taxon>
    </lineage>
</organism>
<protein>
    <recommendedName>
        <fullName evidence="2">FAD linked oxidase N-terminal domain-containing protein</fullName>
    </recommendedName>
</protein>
<evidence type="ECO:0008006" key="2">
    <source>
        <dbReference type="Google" id="ProtNLM"/>
    </source>
</evidence>